<dbReference type="InterPro" id="IPR005312">
    <property type="entry name" value="DUF1759"/>
</dbReference>
<protein>
    <submittedName>
        <fullName evidence="3">Uncharacterized protein LOC128198719</fullName>
    </submittedName>
</protein>
<reference evidence="3" key="1">
    <citation type="submission" date="2025-08" db="UniProtKB">
        <authorList>
            <consortium name="RefSeq"/>
        </authorList>
    </citation>
    <scope>IDENTIFICATION</scope>
</reference>
<accession>A0ABM3LQL8</accession>
<dbReference type="Pfam" id="PF03564">
    <property type="entry name" value="DUF1759"/>
    <property type="match status" value="1"/>
</dbReference>
<proteinExistence type="predicted"/>
<dbReference type="RefSeq" id="XP_052741339.1">
    <property type="nucleotide sequence ID" value="XM_052885379.1"/>
</dbReference>
<dbReference type="PANTHER" id="PTHR47331:SF4">
    <property type="entry name" value="PEPTIDASE S1 DOMAIN-CONTAINING PROTEIN"/>
    <property type="match status" value="1"/>
</dbReference>
<name>A0ABM3LQL8_BICAN</name>
<keyword evidence="2" id="KW-1185">Reference proteome</keyword>
<dbReference type="GeneID" id="128198719"/>
<evidence type="ECO:0000313" key="2">
    <source>
        <dbReference type="Proteomes" id="UP001652582"/>
    </source>
</evidence>
<gene>
    <name evidence="3" type="primary">LOC128198719</name>
</gene>
<feature type="region of interest" description="Disordered" evidence="1">
    <location>
        <begin position="306"/>
        <end position="335"/>
    </location>
</feature>
<feature type="region of interest" description="Disordered" evidence="1">
    <location>
        <begin position="109"/>
        <end position="128"/>
    </location>
</feature>
<organism evidence="2 3">
    <name type="scientific">Bicyclus anynana</name>
    <name type="common">Squinting bush brown butterfly</name>
    <dbReference type="NCBI Taxonomy" id="110368"/>
    <lineage>
        <taxon>Eukaryota</taxon>
        <taxon>Metazoa</taxon>
        <taxon>Ecdysozoa</taxon>
        <taxon>Arthropoda</taxon>
        <taxon>Hexapoda</taxon>
        <taxon>Insecta</taxon>
        <taxon>Pterygota</taxon>
        <taxon>Neoptera</taxon>
        <taxon>Endopterygota</taxon>
        <taxon>Lepidoptera</taxon>
        <taxon>Glossata</taxon>
        <taxon>Ditrysia</taxon>
        <taxon>Papilionoidea</taxon>
        <taxon>Nymphalidae</taxon>
        <taxon>Satyrinae</taxon>
        <taxon>Satyrini</taxon>
        <taxon>Mycalesina</taxon>
        <taxon>Bicyclus</taxon>
    </lineage>
</organism>
<dbReference type="PANTHER" id="PTHR47331">
    <property type="entry name" value="PHD-TYPE DOMAIN-CONTAINING PROTEIN"/>
    <property type="match status" value="1"/>
</dbReference>
<evidence type="ECO:0000256" key="1">
    <source>
        <dbReference type="SAM" id="MobiDB-lite"/>
    </source>
</evidence>
<dbReference type="Proteomes" id="UP001652582">
    <property type="component" value="Chromosome 14"/>
</dbReference>
<evidence type="ECO:0000313" key="3">
    <source>
        <dbReference type="RefSeq" id="XP_052741339.1"/>
    </source>
</evidence>
<sequence>MSKPSVSSPASKEQFRIKLLENKRDVIFACMQKMFDSAIQVESDNSKLSSLLHQASNIDTLRKEFETILDLYNEAQFNFDPNHNISYQSWTSFEDMHCFVKRVIHTHSNNKNENSEGHNTNHISNFPKSKSHLPPIDLMEFDGQLTRFPLFYQQFKNMVHDNPNLSKTEKVFYLVGRLKGKAALICSGLPATAENYPIIWESLIQKYDDPRSIACAYLNQLLQFKPLTNNNSNGLDSFITTFDSSVEALKQLNIDLTDFIFLHLATLKLDAETLRMFEIINRKKQIPTYKSLIEFVKEQSKAISRSDNTNLELHQNKSYTNKNNRSPPKPSTKSFVTTSNINSNSSCNLCKGNQHAHLYSCPSFMKLSPQERHIHVKSNNFCNRCLSTHHKTFNCSSQLNCKKCLSAFHHTALHFNQKDNNESKGAEYRKIESASCSNINNEETLNTEDSNHSISVCNVSYNSTDRIKTTTLLGTAKVKVCDKNNRTHLVRCLIDPASHKDYITIDCCKNLSLPINNLKNIVKVQGIGETSQNILGISEIKFKSRFNDEKEYIIRPLVVNKITSKLPNSRVDLTSIHDLIKDIPLADDDFSEPGPIEILLGVNMYCKLAKTNKISNKRNMPSAFETALGFVIMGEAPMVSKPLNNPAQCFLTTDCLDKLQEGPWPIKEPPSRKYLSPDKQKFKDKNTVSVVKREICKDELAFSTSSLNETVKITHEFLKTHNQVKNIGLHRLSAFNNFKFKVDKPKKVCSKRANLSNTARFFDI</sequence>